<dbReference type="InterPro" id="IPR001888">
    <property type="entry name" value="Transposase_1"/>
</dbReference>
<dbReference type="EMBL" id="CP092872">
    <property type="protein sequence ID" value="UYV72795.1"/>
    <property type="molecule type" value="Genomic_DNA"/>
</dbReference>
<reference evidence="2 3" key="1">
    <citation type="submission" date="2022-01" db="EMBL/GenBank/DDBJ databases">
        <title>A chromosomal length assembly of Cordylochernes scorpioides.</title>
        <authorList>
            <person name="Zeh D."/>
            <person name="Zeh J."/>
        </authorList>
    </citation>
    <scope>NUCLEOTIDE SEQUENCE [LARGE SCALE GENOMIC DNA]</scope>
    <source>
        <strain evidence="2">IN4F17</strain>
        <tissue evidence="2">Whole Body</tissue>
    </source>
</reference>
<evidence type="ECO:0000313" key="3">
    <source>
        <dbReference type="Proteomes" id="UP001235939"/>
    </source>
</evidence>
<evidence type="ECO:0008006" key="4">
    <source>
        <dbReference type="Google" id="ProtNLM"/>
    </source>
</evidence>
<gene>
    <name evidence="2" type="ORF">LAZ67_10000753</name>
</gene>
<dbReference type="Proteomes" id="UP001235939">
    <property type="component" value="Chromosome 10"/>
</dbReference>
<protein>
    <recommendedName>
        <fullName evidence="4">Transposase</fullName>
    </recommendedName>
</protein>
<accession>A0ABY6L088</accession>
<dbReference type="Gene3D" id="3.30.420.10">
    <property type="entry name" value="Ribonuclease H-like superfamily/Ribonuclease H"/>
    <property type="match status" value="1"/>
</dbReference>
<evidence type="ECO:0000256" key="1">
    <source>
        <dbReference type="SAM" id="MobiDB-lite"/>
    </source>
</evidence>
<name>A0ABY6L088_9ARAC</name>
<dbReference type="PANTHER" id="PTHR46060">
    <property type="entry name" value="MARINER MOS1 TRANSPOSASE-LIKE PROTEIN"/>
    <property type="match status" value="1"/>
</dbReference>
<organism evidence="2 3">
    <name type="scientific">Cordylochernes scorpioides</name>
    <dbReference type="NCBI Taxonomy" id="51811"/>
    <lineage>
        <taxon>Eukaryota</taxon>
        <taxon>Metazoa</taxon>
        <taxon>Ecdysozoa</taxon>
        <taxon>Arthropoda</taxon>
        <taxon>Chelicerata</taxon>
        <taxon>Arachnida</taxon>
        <taxon>Pseudoscorpiones</taxon>
        <taxon>Cheliferoidea</taxon>
        <taxon>Chernetidae</taxon>
        <taxon>Cordylochernes</taxon>
    </lineage>
</organism>
<dbReference type="InterPro" id="IPR036397">
    <property type="entry name" value="RNaseH_sf"/>
</dbReference>
<keyword evidence="3" id="KW-1185">Reference proteome</keyword>
<proteinExistence type="predicted"/>
<dbReference type="InterPro" id="IPR052709">
    <property type="entry name" value="Transposase-MT_Hybrid"/>
</dbReference>
<dbReference type="Pfam" id="PF01359">
    <property type="entry name" value="Transposase_1"/>
    <property type="match status" value="1"/>
</dbReference>
<sequence>MVKDGSENLKTAEQTYDEPHAGQPSVSDETIAKVEAVCAIWVPKMLTEDHKRQRVEAAQKFLDCHETDGEEFMDSIVTGDETWVHYTTPETKEQSKQWKHTSSLKLLKFKQTLSAGKLMATVFWDRKGPLLCDFMRRGNKRRGMLTKGVRLHHDNARPHTARQTTALIEEFGWELVSHPPYSPDVAPCDFHLFPELKKNLGGTQFQNDDKLEEAVLSFLRGQAAKLFDSGFHKWVSRMQKCVERNGEYVEK</sequence>
<evidence type="ECO:0000313" key="2">
    <source>
        <dbReference type="EMBL" id="UYV72795.1"/>
    </source>
</evidence>
<dbReference type="PANTHER" id="PTHR46060:SF1">
    <property type="entry name" value="MARINER MOS1 TRANSPOSASE-LIKE PROTEIN"/>
    <property type="match status" value="1"/>
</dbReference>
<feature type="region of interest" description="Disordered" evidence="1">
    <location>
        <begin position="1"/>
        <end position="28"/>
    </location>
</feature>